<dbReference type="Pfam" id="PF02141">
    <property type="entry name" value="DENN"/>
    <property type="match status" value="1"/>
</dbReference>
<evidence type="ECO:0000259" key="4">
    <source>
        <dbReference type="PROSITE" id="PS50211"/>
    </source>
</evidence>
<feature type="domain" description="MABP" evidence="5">
    <location>
        <begin position="39"/>
        <end position="195"/>
    </location>
</feature>
<evidence type="ECO:0000256" key="1">
    <source>
        <dbReference type="ARBA" id="ARBA00022658"/>
    </source>
</evidence>
<dbReference type="Gene3D" id="3.40.50.11500">
    <property type="match status" value="1"/>
</dbReference>
<evidence type="ECO:0000259" key="5">
    <source>
        <dbReference type="PROSITE" id="PS51498"/>
    </source>
</evidence>
<feature type="region of interest" description="Disordered" evidence="3">
    <location>
        <begin position="932"/>
        <end position="955"/>
    </location>
</feature>
<dbReference type="PROSITE" id="PS50211">
    <property type="entry name" value="DENN"/>
    <property type="match status" value="1"/>
</dbReference>
<dbReference type="InterPro" id="IPR002885">
    <property type="entry name" value="PPR_rpt"/>
</dbReference>
<evidence type="ECO:0000256" key="3">
    <source>
        <dbReference type="SAM" id="MobiDB-lite"/>
    </source>
</evidence>
<keyword evidence="1" id="KW-0344">Guanine-nucleotide releasing factor</keyword>
<dbReference type="SMART" id="SM00799">
    <property type="entry name" value="DENN"/>
    <property type="match status" value="1"/>
</dbReference>
<dbReference type="SMART" id="SM00800">
    <property type="entry name" value="uDENN"/>
    <property type="match status" value="1"/>
</dbReference>
<feature type="compositionally biased region" description="Polar residues" evidence="3">
    <location>
        <begin position="1019"/>
        <end position="1029"/>
    </location>
</feature>
<dbReference type="InterPro" id="IPR023341">
    <property type="entry name" value="MABP"/>
</dbReference>
<sequence length="1601" mass="178826">MDERRVADYFVVAGLTEETDLLDDTTLTDSSNFKSGYNQAPITDIGVVFPTLGETVPEDYEMIERTPTGILADLNHGSYRSIKCYLCFRRGRDKPPLVDIGVMYDGKEYLMEDAEVVKTSFGGRVANVNNSTAQTFITYRRGTTTMPCNALVVTDICVVVASQGESPPHAFCCLDKNLNKGLIGSDVFLCYKKSMNRSRLLTYNPSVISRYPMGDLDHFPFPNSVPLFCLPMGASLEVWPDETSKPKPVFSTFVLTVSDAKHKVYGSAVTFYEKVPDDRLTEKEAELLKYTPDSGFSLHTNKCICILSHFPFSDTFEQWLTFLYKIAASGDPQTIPIERYIVQLLDEVPFPAPHTLLQLTADCQSNRVIMTQPEDLPLPRSAAGFKHLLVNLGPENSLQLLLLALTEQKILIHSLRPDTLTAVAEAVSSLLFPFKWQCPYIPLCPLGLVEVLHAPLPFLIGVDSRFFDLYDPPVDVSCVDLDTNTITVSEAQKNILNVKLLPKRAAKMLRTTLEELYANLMRNSRVNNNQADGDWETQFQKRRKERVEELEIQEAFLRFMAMTLKGYRSYLLPIIKAPTVGTTDPQALFKLNEFLKSRDKAHHKFFSLLMHTQMFIRFIEERSFVADGDQGLAFFDECTERLSHDDENIKLLEIEGGGHKSERTVFLLPPDPVKPDASYFYNEFILDPMLLTNTGKQRNHLSSLYQSMAPGSPMARRTKHEIKSAQKLAKHAKKYMKHPELWARCLSGTCYTLYFMALPSLLSLSIGKECAVLQQAYELLVRATQQELSCDEVCYRLMMQLCGEYSKPLLAVKLLFLMKRAGIQPNALTYGLYNRCVLEAEWPAQSSSSVLLWNKLRYVVLGAARFRRAGRRHATRRQSASIEGSQTFLDPSDRVASRSSLDSHEAIQGDGGTLERMYKKCFVSIVKGATNGGSEQTDSTVSNVQSESEEVDSQENIDAIHVAFTPPESPSENPRILSRSESAGDALIIDKLQQNKKTCSRTLQFNGDEAFEKDEKSSPSKTSPRTVVTENDPLGALNDEEPTPPTITPPPESTATTPPSFAMPSDEPILFRNSVQRSATFEGSPPAQSKIHRSETVPAATVASSLASLGSSFKMNFGRYSPARLSIRKADLKMSQQILENAINNLSNFSSSYSPSSLTGKKSNELIQGGISSLKSAASSMANWMKLDEIKEAISSTSTNSTPVKVADRMAAGDVPEGIEGESTDGSEGGERHRKISAECSSYRGSYANLKDCDFLPDSLFPVPSDVTADSEMDIVLTSCSQCHNCLSLLYDEDIMSNWSAEDSNLNTQCHVCKKATVPLLTITITQKDTDTSEPFSVPYLNPLVLRKELENILIQEGDLSLAEAKFVEEHPIIYWNLVWVFDRINVQTHLPNLCLKSKSNTKTVSKERKSEEDGEKDASSEEVSGLMQPVEEGSDPLTLELATLAAVKEEPQHLVASVSVRCMWDDPRLHGDKPHMYVLYQSTEQNNTMRFMQGVVNSVHCNDLSDPMKKLASERQKTLRSQEDRCISINTNRSIYRDILFLTCKAIGRSSIDLNVFDKEYSSAYSRIPDRSAKLYGIQDGPLSLGSVYCRQYFKPLLIP</sequence>
<dbReference type="Gene3D" id="2.100.10.50">
    <property type="match status" value="1"/>
</dbReference>
<protein>
    <submittedName>
        <fullName evidence="7">DENN domain-containing protein 4C isoform X1</fullName>
    </submittedName>
</protein>
<name>A0ABM1M6Y2_NICVS</name>
<dbReference type="InterPro" id="IPR005112">
    <property type="entry name" value="dDENN_dom"/>
</dbReference>
<evidence type="ECO:0000313" key="7">
    <source>
        <dbReference type="RefSeq" id="XP_017770332.1"/>
    </source>
</evidence>
<dbReference type="PROSITE" id="PS51375">
    <property type="entry name" value="PPR"/>
    <property type="match status" value="1"/>
</dbReference>
<dbReference type="InterPro" id="IPR043153">
    <property type="entry name" value="DENN_C"/>
</dbReference>
<feature type="compositionally biased region" description="Basic and acidic residues" evidence="3">
    <location>
        <begin position="1405"/>
        <end position="1420"/>
    </location>
</feature>
<dbReference type="SMART" id="SM00801">
    <property type="entry name" value="dDENN"/>
    <property type="match status" value="1"/>
</dbReference>
<dbReference type="GeneID" id="108558054"/>
<dbReference type="Gene3D" id="1.25.40.10">
    <property type="entry name" value="Tetratricopeptide repeat domain"/>
    <property type="match status" value="1"/>
</dbReference>
<feature type="region of interest" description="Disordered" evidence="3">
    <location>
        <begin position="1402"/>
        <end position="1432"/>
    </location>
</feature>
<dbReference type="Pfam" id="PF03456">
    <property type="entry name" value="uDENN"/>
    <property type="match status" value="1"/>
</dbReference>
<dbReference type="PANTHER" id="PTHR12296">
    <property type="entry name" value="DENN DOMAIN-CONTAINING PROTEIN 4"/>
    <property type="match status" value="1"/>
</dbReference>
<accession>A0ABM1M6Y2</accession>
<gene>
    <name evidence="7" type="primary">LOC108558054</name>
</gene>
<feature type="region of interest" description="Disordered" evidence="3">
    <location>
        <begin position="890"/>
        <end position="909"/>
    </location>
</feature>
<dbReference type="PROSITE" id="PS51498">
    <property type="entry name" value="MABP"/>
    <property type="match status" value="1"/>
</dbReference>
<evidence type="ECO:0000313" key="6">
    <source>
        <dbReference type="Proteomes" id="UP000695000"/>
    </source>
</evidence>
<dbReference type="InterPro" id="IPR037516">
    <property type="entry name" value="Tripartite_DENN"/>
</dbReference>
<dbReference type="InterPro" id="IPR005113">
    <property type="entry name" value="uDENN_dom"/>
</dbReference>
<keyword evidence="6" id="KW-1185">Reference proteome</keyword>
<reference evidence="7" key="1">
    <citation type="submission" date="2025-08" db="UniProtKB">
        <authorList>
            <consortium name="RefSeq"/>
        </authorList>
    </citation>
    <scope>IDENTIFICATION</scope>
    <source>
        <tissue evidence="7">Whole Larva</tissue>
    </source>
</reference>
<dbReference type="InterPro" id="IPR011990">
    <property type="entry name" value="TPR-like_helical_dom_sf"/>
</dbReference>
<proteinExistence type="predicted"/>
<feature type="compositionally biased region" description="Basic and acidic residues" evidence="3">
    <location>
        <begin position="891"/>
        <end position="907"/>
    </location>
</feature>
<feature type="repeat" description="PPR" evidence="2">
    <location>
        <begin position="791"/>
        <end position="825"/>
    </location>
</feature>
<dbReference type="Proteomes" id="UP000695000">
    <property type="component" value="Unplaced"/>
</dbReference>
<feature type="domain" description="UDENN" evidence="4">
    <location>
        <begin position="187"/>
        <end position="631"/>
    </location>
</feature>
<feature type="compositionally biased region" description="Pro residues" evidence="3">
    <location>
        <begin position="1043"/>
        <end position="1052"/>
    </location>
</feature>
<dbReference type="InterPro" id="IPR001194">
    <property type="entry name" value="cDENN_dom"/>
</dbReference>
<dbReference type="InterPro" id="IPR051696">
    <property type="entry name" value="DENN_Domain_GEFs"/>
</dbReference>
<dbReference type="Pfam" id="PF03455">
    <property type="entry name" value="dDENN"/>
    <property type="match status" value="1"/>
</dbReference>
<organism evidence="6 7">
    <name type="scientific">Nicrophorus vespilloides</name>
    <name type="common">Boreal carrion beetle</name>
    <dbReference type="NCBI Taxonomy" id="110193"/>
    <lineage>
        <taxon>Eukaryota</taxon>
        <taxon>Metazoa</taxon>
        <taxon>Ecdysozoa</taxon>
        <taxon>Arthropoda</taxon>
        <taxon>Hexapoda</taxon>
        <taxon>Insecta</taxon>
        <taxon>Pterygota</taxon>
        <taxon>Neoptera</taxon>
        <taxon>Endopterygota</taxon>
        <taxon>Coleoptera</taxon>
        <taxon>Polyphaga</taxon>
        <taxon>Staphyliniformia</taxon>
        <taxon>Silphidae</taxon>
        <taxon>Nicrophorinae</taxon>
        <taxon>Nicrophorus</taxon>
    </lineage>
</organism>
<evidence type="ECO:0000256" key="2">
    <source>
        <dbReference type="PROSITE-ProRule" id="PRU00708"/>
    </source>
</evidence>
<dbReference type="PANTHER" id="PTHR12296:SF30">
    <property type="entry name" value="DENN DOMAIN-CONTAINING PROTEIN CRAG"/>
    <property type="match status" value="1"/>
</dbReference>
<feature type="region of interest" description="Disordered" evidence="3">
    <location>
        <begin position="1009"/>
        <end position="1066"/>
    </location>
</feature>
<dbReference type="RefSeq" id="XP_017770332.1">
    <property type="nucleotide sequence ID" value="XM_017914843.1"/>
</dbReference>